<keyword evidence="1" id="KW-0812">Transmembrane</keyword>
<accession>A0A382CXD5</accession>
<evidence type="ECO:0000313" key="2">
    <source>
        <dbReference type="EMBL" id="SVB30181.1"/>
    </source>
</evidence>
<proteinExistence type="predicted"/>
<sequence length="57" mass="6434">MIKIGLRKYNEYRKSQPFAPAVQMSPFGFFAIAIPILVIFYLLFGEVLTQILVGLGI</sequence>
<gene>
    <name evidence="2" type="ORF">METZ01_LOCUS183035</name>
</gene>
<feature type="transmembrane region" description="Helical" evidence="1">
    <location>
        <begin position="21"/>
        <end position="44"/>
    </location>
</feature>
<reference evidence="2" key="1">
    <citation type="submission" date="2018-05" db="EMBL/GenBank/DDBJ databases">
        <authorList>
            <person name="Lanie J.A."/>
            <person name="Ng W.-L."/>
            <person name="Kazmierczak K.M."/>
            <person name="Andrzejewski T.M."/>
            <person name="Davidsen T.M."/>
            <person name="Wayne K.J."/>
            <person name="Tettelin H."/>
            <person name="Glass J.I."/>
            <person name="Rusch D."/>
            <person name="Podicherti R."/>
            <person name="Tsui H.-C.T."/>
            <person name="Winkler M.E."/>
        </authorList>
    </citation>
    <scope>NUCLEOTIDE SEQUENCE</scope>
</reference>
<protein>
    <submittedName>
        <fullName evidence="2">Uncharacterized protein</fullName>
    </submittedName>
</protein>
<name>A0A382CXD5_9ZZZZ</name>
<organism evidence="2">
    <name type="scientific">marine metagenome</name>
    <dbReference type="NCBI Taxonomy" id="408172"/>
    <lineage>
        <taxon>unclassified sequences</taxon>
        <taxon>metagenomes</taxon>
        <taxon>ecological metagenomes</taxon>
    </lineage>
</organism>
<keyword evidence="1" id="KW-1133">Transmembrane helix</keyword>
<evidence type="ECO:0000256" key="1">
    <source>
        <dbReference type="SAM" id="Phobius"/>
    </source>
</evidence>
<dbReference type="EMBL" id="UINC01036348">
    <property type="protein sequence ID" value="SVB30181.1"/>
    <property type="molecule type" value="Genomic_DNA"/>
</dbReference>
<dbReference type="AlphaFoldDB" id="A0A382CXD5"/>
<keyword evidence="1" id="KW-0472">Membrane</keyword>